<protein>
    <submittedName>
        <fullName evidence="1">Uncharacterized protein</fullName>
    </submittedName>
</protein>
<evidence type="ECO:0000313" key="2">
    <source>
        <dbReference type="Proteomes" id="UP000036097"/>
    </source>
</evidence>
<dbReference type="OrthoDB" id="5811240at2"/>
<organism evidence="1 2">
    <name type="scientific">Photobacterium aquae</name>
    <dbReference type="NCBI Taxonomy" id="1195763"/>
    <lineage>
        <taxon>Bacteria</taxon>
        <taxon>Pseudomonadati</taxon>
        <taxon>Pseudomonadota</taxon>
        <taxon>Gammaproteobacteria</taxon>
        <taxon>Vibrionales</taxon>
        <taxon>Vibrionaceae</taxon>
        <taxon>Photobacterium</taxon>
    </lineage>
</organism>
<dbReference type="STRING" id="1195763.ABT56_18235"/>
<sequence>MAYTVESHCLWVGSDNNYEKVLGLHSDLIIEPEPIIVNSQSVLALPIVPLSAGDYLSRLTEILKSTVCTLDIDWLSAPILVLLPQLGTVDQSQHQALYPYLCQAIPALAAHTHCYLYPYGRSAMLLAWQQIERLLSQECHSGVWVLALDSDPRLSSLPFSTACLQDVEDGIVASESVIALKVFTSASGLIRPWLSYEARTRDKAATAAVMALFQRYQHACGQPIHQFYAPYDGGRGSAEEWAGAYQHLHGCVGEFTQIVMSGALTGELGACSGLYNLLHLYARYQRGEYQLPTLQLEISEKLYRGAALYAWQP</sequence>
<evidence type="ECO:0000313" key="1">
    <source>
        <dbReference type="EMBL" id="KLV03743.1"/>
    </source>
</evidence>
<name>A0A0J1GVM6_9GAMM</name>
<comment type="caution">
    <text evidence="1">The sequence shown here is derived from an EMBL/GenBank/DDBJ whole genome shotgun (WGS) entry which is preliminary data.</text>
</comment>
<reference evidence="1 2" key="1">
    <citation type="submission" date="2015-05" db="EMBL/GenBank/DDBJ databases">
        <title>Photobacterium galathea sp. nov.</title>
        <authorList>
            <person name="Machado H."/>
            <person name="Gram L."/>
        </authorList>
    </citation>
    <scope>NUCLEOTIDE SEQUENCE [LARGE SCALE GENOMIC DNA]</scope>
    <source>
        <strain evidence="1 2">CGMCC 1.12159</strain>
    </source>
</reference>
<dbReference type="PATRIC" id="fig|1195763.3.peg.3894"/>
<dbReference type="EMBL" id="LDOT01000027">
    <property type="protein sequence ID" value="KLV03743.1"/>
    <property type="molecule type" value="Genomic_DNA"/>
</dbReference>
<dbReference type="AlphaFoldDB" id="A0A0J1GVM6"/>
<accession>A0A0J1GVM6</accession>
<keyword evidence="2" id="KW-1185">Reference proteome</keyword>
<dbReference type="RefSeq" id="WP_047880330.1">
    <property type="nucleotide sequence ID" value="NZ_LDOT01000027.1"/>
</dbReference>
<proteinExistence type="predicted"/>
<dbReference type="Proteomes" id="UP000036097">
    <property type="component" value="Unassembled WGS sequence"/>
</dbReference>
<gene>
    <name evidence="1" type="ORF">ABT56_18235</name>
</gene>